<evidence type="ECO:0000259" key="1">
    <source>
        <dbReference type="SMART" id="SM00894"/>
    </source>
</evidence>
<protein>
    <recommendedName>
        <fullName evidence="1">Excalibur calcium-binding domain-containing protein</fullName>
    </recommendedName>
</protein>
<dbReference type="AlphaFoldDB" id="A0A919EQD4"/>
<proteinExistence type="predicted"/>
<reference evidence="2" key="1">
    <citation type="journal article" date="2014" name="Int. J. Syst. Evol. Microbiol.">
        <title>Complete genome sequence of Corynebacterium casei LMG S-19264T (=DSM 44701T), isolated from a smear-ripened cheese.</title>
        <authorList>
            <consortium name="US DOE Joint Genome Institute (JGI-PGF)"/>
            <person name="Walter F."/>
            <person name="Albersmeier A."/>
            <person name="Kalinowski J."/>
            <person name="Ruckert C."/>
        </authorList>
    </citation>
    <scope>NUCLEOTIDE SEQUENCE</scope>
    <source>
        <strain evidence="2">KCTC 42731</strain>
    </source>
</reference>
<dbReference type="EMBL" id="BNCK01000014">
    <property type="protein sequence ID" value="GHG07165.1"/>
    <property type="molecule type" value="Genomic_DNA"/>
</dbReference>
<dbReference type="Pfam" id="PF07510">
    <property type="entry name" value="GmrSD_C"/>
    <property type="match status" value="1"/>
</dbReference>
<name>A0A919EQD4_9GAMM</name>
<organism evidence="2 3">
    <name type="scientific">Thalassotalea marina</name>
    <dbReference type="NCBI Taxonomy" id="1673741"/>
    <lineage>
        <taxon>Bacteria</taxon>
        <taxon>Pseudomonadati</taxon>
        <taxon>Pseudomonadota</taxon>
        <taxon>Gammaproteobacteria</taxon>
        <taxon>Alteromonadales</taxon>
        <taxon>Colwelliaceae</taxon>
        <taxon>Thalassotalea</taxon>
    </lineage>
</organism>
<reference evidence="2" key="2">
    <citation type="submission" date="2020-09" db="EMBL/GenBank/DDBJ databases">
        <authorList>
            <person name="Sun Q."/>
            <person name="Kim S."/>
        </authorList>
    </citation>
    <scope>NUCLEOTIDE SEQUENCE</scope>
    <source>
        <strain evidence="2">KCTC 42731</strain>
    </source>
</reference>
<dbReference type="Pfam" id="PF05901">
    <property type="entry name" value="Excalibur"/>
    <property type="match status" value="1"/>
</dbReference>
<feature type="domain" description="Excalibur calcium-binding" evidence="1">
    <location>
        <begin position="210"/>
        <end position="246"/>
    </location>
</feature>
<dbReference type="RefSeq" id="WP_189774679.1">
    <property type="nucleotide sequence ID" value="NZ_BNCK01000014.1"/>
</dbReference>
<dbReference type="SMART" id="SM00894">
    <property type="entry name" value="Excalibur"/>
    <property type="match status" value="1"/>
</dbReference>
<gene>
    <name evidence="2" type="ORF">GCM10017161_41090</name>
</gene>
<dbReference type="InterPro" id="IPR011089">
    <property type="entry name" value="GmrSD_C"/>
</dbReference>
<evidence type="ECO:0000313" key="2">
    <source>
        <dbReference type="EMBL" id="GHG07165.1"/>
    </source>
</evidence>
<accession>A0A919EQD4</accession>
<sequence>MFIKSNQLILILLLVCFSHELSATNYYRGLVIADENRCTEYNKEKQYPYSQSLEPLIVESMGGKIYGPYSGTYFESTKDTDIEHIVAASEAHDSGLCSATAETKKQFASDLLNLTLASPDINRCRPGGKCGYDAAEWLPSKNQCWFSYVVVLVKKKYKLSVDKAEAIALEGILSSCDSFKMVFEHADNPSEPIRKFPLDPLQKYDSNRNGRISCMEARNHNIAPVRANHPAYKYMIDRNKDGVVCE</sequence>
<evidence type="ECO:0000313" key="3">
    <source>
        <dbReference type="Proteomes" id="UP000623842"/>
    </source>
</evidence>
<keyword evidence="3" id="KW-1185">Reference proteome</keyword>
<dbReference type="InterPro" id="IPR008613">
    <property type="entry name" value="Excalibur_Ca-bd_domain"/>
</dbReference>
<dbReference type="Proteomes" id="UP000623842">
    <property type="component" value="Unassembled WGS sequence"/>
</dbReference>
<comment type="caution">
    <text evidence="2">The sequence shown here is derived from an EMBL/GenBank/DDBJ whole genome shotgun (WGS) entry which is preliminary data.</text>
</comment>